<name>A0ABQ7GNL4_DUNSA</name>
<accession>A0ABQ7GNL4</accession>
<sequence length="704" mass="74765">MRRLSIAVLLTRHALSKASFSPAYLSLQDVSFSLAPNLLSLACPCDAHPSSSPRLASSSRGLPTPPRQKAAGNAVLREDGIALADILEQHPDLEEELDAAFRQQPSAQSTGAPGKAAAPQDRTPEAEAAQRAADDLFDTELATRMMQMASQRRDGPTEASTSSTNNTSAGSTYDSLKGTPSVSAGGRRGRVPSHPYAPPYDIYEARRDIEQSLKKMLARAGYYKRDLLDPRSLSLLKPKQLAEVCEDCGIPAPPGTTPAQLAQAVANLVALARQDSSRPPHTSTFIHRPPPGDATAWTAPAQPHAGAQGENFWLPLTWEGLKRNDASSNSTEAGAEDKEGDEDEEEQEEEMEEVEEGSTTTSMVPPPMPSLNGAGDREAPTGRGLRAQVLQEARYRQHVLQLIAAPRKISSWLVAARAQDTVVVYPANGESHTSVLIVATAVSQRHAAACVEAVRWQVSEALKSMSAAASPGSREQGVLSAMSAPPAVGVGVGSDWVALDAGHAEVHVLTPAARAYYQLEASYGQSNSSIDRLQQPHGQARLQRISSRRPGATTPALTLDTIRADLSEEPESEAQPGTSHHEGQPKTAAVSMYKNGFHPESSHSGVWEGLRGQASEVESKPTNQGVDEPCAWPEEGSGEQEGFQGKARPGGAGTGGVSLSDERAAQAQAGDESGGRADCQKDGSRNDAAAGARRDMRRPLFEEL</sequence>
<reference evidence="3" key="1">
    <citation type="submission" date="2017-08" db="EMBL/GenBank/DDBJ databases">
        <authorList>
            <person name="Polle J.E."/>
            <person name="Barry K."/>
            <person name="Cushman J."/>
            <person name="Schmutz J."/>
            <person name="Tran D."/>
            <person name="Hathwaick L.T."/>
            <person name="Yim W.C."/>
            <person name="Jenkins J."/>
            <person name="Mckie-Krisberg Z.M."/>
            <person name="Prochnik S."/>
            <person name="Lindquist E."/>
            <person name="Dockter R.B."/>
            <person name="Adam C."/>
            <person name="Molina H."/>
            <person name="Bunkerborg J."/>
            <person name="Jin E."/>
            <person name="Buchheim M."/>
            <person name="Magnuson J."/>
        </authorList>
    </citation>
    <scope>NUCLEOTIDE SEQUENCE</scope>
    <source>
        <strain evidence="3">CCAP 19/18</strain>
    </source>
</reference>
<feature type="region of interest" description="Disordered" evidence="2">
    <location>
        <begin position="528"/>
        <end position="557"/>
    </location>
</feature>
<protein>
    <submittedName>
        <fullName evidence="3">Uncharacterized protein</fullName>
    </submittedName>
</protein>
<dbReference type="PANTHER" id="PTHR21043">
    <property type="entry name" value="IOJAP SUPERFAMILY ORTHOLOG"/>
    <property type="match status" value="1"/>
</dbReference>
<dbReference type="EMBL" id="MU069670">
    <property type="protein sequence ID" value="KAF5836205.1"/>
    <property type="molecule type" value="Genomic_DNA"/>
</dbReference>
<feature type="compositionally biased region" description="Low complexity" evidence="2">
    <location>
        <begin position="49"/>
        <end position="62"/>
    </location>
</feature>
<evidence type="ECO:0000313" key="3">
    <source>
        <dbReference type="EMBL" id="KAF5836205.1"/>
    </source>
</evidence>
<comment type="similarity">
    <text evidence="1">Belongs to the Iojap/RsfS family.</text>
</comment>
<feature type="region of interest" description="Disordered" evidence="2">
    <location>
        <begin position="148"/>
        <end position="197"/>
    </location>
</feature>
<evidence type="ECO:0000313" key="4">
    <source>
        <dbReference type="Proteomes" id="UP000815325"/>
    </source>
</evidence>
<dbReference type="Gene3D" id="3.30.460.10">
    <property type="entry name" value="Beta Polymerase, domain 2"/>
    <property type="match status" value="1"/>
</dbReference>
<feature type="compositionally biased region" description="Basic and acidic residues" evidence="2">
    <location>
        <begin position="673"/>
        <end position="685"/>
    </location>
</feature>
<dbReference type="InterPro" id="IPR004394">
    <property type="entry name" value="Iojap/RsfS/C7orf30"/>
</dbReference>
<dbReference type="SUPFAM" id="SSF81301">
    <property type="entry name" value="Nucleotidyltransferase"/>
    <property type="match status" value="1"/>
</dbReference>
<feature type="region of interest" description="Disordered" evidence="2">
    <location>
        <begin position="323"/>
        <end position="381"/>
    </location>
</feature>
<evidence type="ECO:0000256" key="2">
    <source>
        <dbReference type="SAM" id="MobiDB-lite"/>
    </source>
</evidence>
<feature type="compositionally biased region" description="Low complexity" evidence="2">
    <location>
        <begin position="157"/>
        <end position="172"/>
    </location>
</feature>
<feature type="compositionally biased region" description="Basic and acidic residues" evidence="2">
    <location>
        <begin position="692"/>
        <end position="704"/>
    </location>
</feature>
<feature type="compositionally biased region" description="Acidic residues" evidence="2">
    <location>
        <begin position="338"/>
        <end position="356"/>
    </location>
</feature>
<feature type="region of interest" description="Disordered" evidence="2">
    <location>
        <begin position="595"/>
        <end position="704"/>
    </location>
</feature>
<gene>
    <name evidence="3" type="ORF">DUNSADRAFT_6271</name>
</gene>
<dbReference type="InterPro" id="IPR043519">
    <property type="entry name" value="NT_sf"/>
</dbReference>
<proteinExistence type="inferred from homology"/>
<feature type="region of interest" description="Disordered" evidence="2">
    <location>
        <begin position="103"/>
        <end position="131"/>
    </location>
</feature>
<keyword evidence="4" id="KW-1185">Reference proteome</keyword>
<feature type="region of interest" description="Disordered" evidence="2">
    <location>
        <begin position="49"/>
        <end position="71"/>
    </location>
</feature>
<organism evidence="3 4">
    <name type="scientific">Dunaliella salina</name>
    <name type="common">Green alga</name>
    <name type="synonym">Protococcus salinus</name>
    <dbReference type="NCBI Taxonomy" id="3046"/>
    <lineage>
        <taxon>Eukaryota</taxon>
        <taxon>Viridiplantae</taxon>
        <taxon>Chlorophyta</taxon>
        <taxon>core chlorophytes</taxon>
        <taxon>Chlorophyceae</taxon>
        <taxon>CS clade</taxon>
        <taxon>Chlamydomonadales</taxon>
        <taxon>Dunaliellaceae</taxon>
        <taxon>Dunaliella</taxon>
    </lineage>
</organism>
<comment type="caution">
    <text evidence="3">The sequence shown here is derived from an EMBL/GenBank/DDBJ whole genome shotgun (WGS) entry which is preliminary data.</text>
</comment>
<evidence type="ECO:0000256" key="1">
    <source>
        <dbReference type="ARBA" id="ARBA00010574"/>
    </source>
</evidence>
<dbReference type="Pfam" id="PF02410">
    <property type="entry name" value="RsfS"/>
    <property type="match status" value="1"/>
</dbReference>
<dbReference type="PANTHER" id="PTHR21043:SF0">
    <property type="entry name" value="MITOCHONDRIAL ASSEMBLY OF RIBOSOMAL LARGE SUBUNIT PROTEIN 1"/>
    <property type="match status" value="1"/>
</dbReference>
<feature type="region of interest" description="Disordered" evidence="2">
    <location>
        <begin position="276"/>
        <end position="307"/>
    </location>
</feature>
<dbReference type="Proteomes" id="UP000815325">
    <property type="component" value="Unassembled WGS sequence"/>
</dbReference>